<dbReference type="Proteomes" id="UP000604737">
    <property type="component" value="Unassembled WGS sequence"/>
</dbReference>
<name>A0ABQ3H053_9NEIS</name>
<reference evidence="2" key="1">
    <citation type="journal article" date="2019" name="Int. J. Syst. Evol. Microbiol.">
        <title>The Global Catalogue of Microorganisms (GCM) 10K type strain sequencing project: providing services to taxonomists for standard genome sequencing and annotation.</title>
        <authorList>
            <consortium name="The Broad Institute Genomics Platform"/>
            <consortium name="The Broad Institute Genome Sequencing Center for Infectious Disease"/>
            <person name="Wu L."/>
            <person name="Ma J."/>
        </authorList>
    </citation>
    <scope>NUCLEOTIDE SEQUENCE [LARGE SCALE GENOMIC DNA]</scope>
    <source>
        <strain evidence="2">KCTC 23701</strain>
    </source>
</reference>
<accession>A0ABQ3H053</accession>
<comment type="caution">
    <text evidence="1">The sequence shown here is derived from an EMBL/GenBank/DDBJ whole genome shotgun (WGS) entry which is preliminary data.</text>
</comment>
<gene>
    <name evidence="1" type="ORF">GCM10007350_21880</name>
</gene>
<organism evidence="1 2">
    <name type="scientific">Jeongeupia chitinilytica</name>
    <dbReference type="NCBI Taxonomy" id="1041641"/>
    <lineage>
        <taxon>Bacteria</taxon>
        <taxon>Pseudomonadati</taxon>
        <taxon>Pseudomonadota</taxon>
        <taxon>Betaproteobacteria</taxon>
        <taxon>Neisseriales</taxon>
        <taxon>Chitinibacteraceae</taxon>
        <taxon>Jeongeupia</taxon>
    </lineage>
</organism>
<evidence type="ECO:0000313" key="1">
    <source>
        <dbReference type="EMBL" id="GHD63756.1"/>
    </source>
</evidence>
<protein>
    <submittedName>
        <fullName evidence="1">Uncharacterized protein</fullName>
    </submittedName>
</protein>
<dbReference type="EMBL" id="BMYO01000005">
    <property type="protein sequence ID" value="GHD63756.1"/>
    <property type="molecule type" value="Genomic_DNA"/>
</dbReference>
<proteinExistence type="predicted"/>
<keyword evidence="2" id="KW-1185">Reference proteome</keyword>
<evidence type="ECO:0000313" key="2">
    <source>
        <dbReference type="Proteomes" id="UP000604737"/>
    </source>
</evidence>
<sequence>MHSEALSFNAAVRDAIATCLHCVCWLAQHRFKVLLQGSGSGSEGPWVLIAHSPKCELLKQKHDAEVIGRISNERGPQIQWRAMVNGCAVQWFEKGV</sequence>
<dbReference type="RefSeq" id="WP_189460692.1">
    <property type="nucleotide sequence ID" value="NZ_BMYO01000005.1"/>
</dbReference>